<sequence length="342" mass="39695">MEYINDISINKGIIHILDTSIEEPILTEFPLALGEEVQEYLLKHLKKSLRDEELKYGVFNEGENILKTIIDNYRYSTIDFISMSKAIAQNLFAVMKDNCAGPCDVLIVDFLTEYGHIVGILKLDYIKNYAHSVDIVDEKVGIKIIEQYSGLPGGGQKLQKCAFIKVTENDNAHRLMVLDKKVKNPEGEEETYFVEKFLQCDFFQNERDMTKSFIQSAEKWTQENLKESADDAEAFRRTIRRKLQEDDEIKIPNLVEEFFKDSMESKASFSQYMEKAGLQETVALDKEYLEKKLKRARLKIDKDIDIYINQDAYNDPLRFEIKRNGDGTINMVIKNISNYIEK</sequence>
<dbReference type="Proteomes" id="UP000002730">
    <property type="component" value="Chromosome"/>
</dbReference>
<accession>D9SUB4</accession>
<keyword evidence="2" id="KW-1185">Reference proteome</keyword>
<name>D9SUB4_CLOC7</name>
<evidence type="ECO:0000313" key="2">
    <source>
        <dbReference type="Proteomes" id="UP000002730"/>
    </source>
</evidence>
<dbReference type="EMBL" id="CP002160">
    <property type="protein sequence ID" value="ADL52869.1"/>
    <property type="molecule type" value="Genomic_DNA"/>
</dbReference>
<dbReference type="RefSeq" id="WP_010073253.1">
    <property type="nucleotide sequence ID" value="NC_014393.1"/>
</dbReference>
<protein>
    <recommendedName>
        <fullName evidence="3">37kDa nucleoid-associated protein</fullName>
    </recommendedName>
</protein>
<gene>
    <name evidence="1" type="ordered locus">Clocel_3183</name>
</gene>
<dbReference type="STRING" id="573061.Clocel_3183"/>
<dbReference type="InterPro" id="IPR007358">
    <property type="entry name" value="Nucleoid_associated_NdpA"/>
</dbReference>
<reference evidence="1 2" key="1">
    <citation type="submission" date="2010-08" db="EMBL/GenBank/DDBJ databases">
        <title>Complete sequence of Clostridium cellulovorans 743B.</title>
        <authorList>
            <consortium name="US DOE Joint Genome Institute"/>
            <person name="Lucas S."/>
            <person name="Copeland A."/>
            <person name="Lapidus A."/>
            <person name="Cheng J.-F."/>
            <person name="Bruce D."/>
            <person name="Goodwin L."/>
            <person name="Pitluck S."/>
            <person name="Chertkov O."/>
            <person name="Detter J.C."/>
            <person name="Han C."/>
            <person name="Tapia R."/>
            <person name="Land M."/>
            <person name="Hauser L."/>
            <person name="Chang Y.-J."/>
            <person name="Jeffries C."/>
            <person name="Kyrpides N."/>
            <person name="Ivanova N."/>
            <person name="Mikhailova N."/>
            <person name="Hemme C.L."/>
            <person name="Woyke T."/>
        </authorList>
    </citation>
    <scope>NUCLEOTIDE SEQUENCE [LARGE SCALE GENOMIC DNA]</scope>
    <source>
        <strain evidence="2">ATCC 35296 / DSM 3052 / OCM 3 / 743B</strain>
    </source>
</reference>
<dbReference type="HOGENOM" id="CLU_069338_0_0_9"/>
<organism evidence="1 2">
    <name type="scientific">Clostridium cellulovorans (strain ATCC 35296 / DSM 3052 / OCM 3 / 743B)</name>
    <dbReference type="NCBI Taxonomy" id="573061"/>
    <lineage>
        <taxon>Bacteria</taxon>
        <taxon>Bacillati</taxon>
        <taxon>Bacillota</taxon>
        <taxon>Clostridia</taxon>
        <taxon>Eubacteriales</taxon>
        <taxon>Clostridiaceae</taxon>
        <taxon>Clostridium</taxon>
    </lineage>
</organism>
<dbReference type="GO" id="GO:0009295">
    <property type="term" value="C:nucleoid"/>
    <property type="evidence" value="ECO:0007669"/>
    <property type="project" value="InterPro"/>
</dbReference>
<dbReference type="eggNOG" id="COG3081">
    <property type="taxonomic scope" value="Bacteria"/>
</dbReference>
<dbReference type="OrthoDB" id="3171075at2"/>
<evidence type="ECO:0000313" key="1">
    <source>
        <dbReference type="EMBL" id="ADL52869.1"/>
    </source>
</evidence>
<evidence type="ECO:0008006" key="3">
    <source>
        <dbReference type="Google" id="ProtNLM"/>
    </source>
</evidence>
<dbReference type="Pfam" id="PF04245">
    <property type="entry name" value="NA37"/>
    <property type="match status" value="1"/>
</dbReference>
<dbReference type="KEGG" id="ccb:Clocel_3183"/>
<dbReference type="AlphaFoldDB" id="D9SUB4"/>
<proteinExistence type="predicted"/>